<dbReference type="Pfam" id="PF00316">
    <property type="entry name" value="FBPase"/>
    <property type="match status" value="1"/>
</dbReference>
<sequence>MANGDHTTCMEDQFGSEAIMSDSQQYGIETDSMTLQRFVLAEQKNHPEASGDFTNLLTSLLTAVKAISSATQKAGLAQL</sequence>
<dbReference type="SUPFAM" id="SSF56655">
    <property type="entry name" value="Carbohydrate phosphatase"/>
    <property type="match status" value="1"/>
</dbReference>
<dbReference type="InterPro" id="IPR033391">
    <property type="entry name" value="FBPase_N"/>
</dbReference>
<reference evidence="2 3" key="1">
    <citation type="submission" date="2015-09" db="EMBL/GenBank/DDBJ databases">
        <title>Draft genome of the parasitic nematode Teladorsagia circumcincta isolate WARC Sus (inbred).</title>
        <authorList>
            <person name="Mitreva M."/>
        </authorList>
    </citation>
    <scope>NUCLEOTIDE SEQUENCE [LARGE SCALE GENOMIC DNA]</scope>
    <source>
        <strain evidence="2 3">S</strain>
    </source>
</reference>
<protein>
    <recommendedName>
        <fullName evidence="1">Fructose-1-6-bisphosphatase class I N-terminal domain-containing protein</fullName>
    </recommendedName>
</protein>
<dbReference type="EMBL" id="KZ347606">
    <property type="protein sequence ID" value="PIO67420.1"/>
    <property type="molecule type" value="Genomic_DNA"/>
</dbReference>
<gene>
    <name evidence="2" type="ORF">TELCIR_10832</name>
</gene>
<accession>A0A2G9UD88</accession>
<dbReference type="OrthoDB" id="10256725at2759"/>
<evidence type="ECO:0000313" key="3">
    <source>
        <dbReference type="Proteomes" id="UP000230423"/>
    </source>
</evidence>
<evidence type="ECO:0000259" key="1">
    <source>
        <dbReference type="Pfam" id="PF00316"/>
    </source>
</evidence>
<dbReference type="AlphaFoldDB" id="A0A2G9UD88"/>
<proteinExistence type="predicted"/>
<keyword evidence="3" id="KW-1185">Reference proteome</keyword>
<dbReference type="Gene3D" id="3.30.540.10">
    <property type="entry name" value="Fructose-1,6-Bisphosphatase, subunit A, domain 1"/>
    <property type="match status" value="1"/>
</dbReference>
<dbReference type="Proteomes" id="UP000230423">
    <property type="component" value="Unassembled WGS sequence"/>
</dbReference>
<feature type="domain" description="Fructose-1-6-bisphosphatase class I N-terminal" evidence="1">
    <location>
        <begin position="33"/>
        <end position="79"/>
    </location>
</feature>
<organism evidence="2 3">
    <name type="scientific">Teladorsagia circumcincta</name>
    <name type="common">Brown stomach worm</name>
    <name type="synonym">Ostertagia circumcincta</name>
    <dbReference type="NCBI Taxonomy" id="45464"/>
    <lineage>
        <taxon>Eukaryota</taxon>
        <taxon>Metazoa</taxon>
        <taxon>Ecdysozoa</taxon>
        <taxon>Nematoda</taxon>
        <taxon>Chromadorea</taxon>
        <taxon>Rhabditida</taxon>
        <taxon>Rhabditina</taxon>
        <taxon>Rhabditomorpha</taxon>
        <taxon>Strongyloidea</taxon>
        <taxon>Trichostrongylidae</taxon>
        <taxon>Teladorsagia</taxon>
    </lineage>
</organism>
<evidence type="ECO:0000313" key="2">
    <source>
        <dbReference type="EMBL" id="PIO67420.1"/>
    </source>
</evidence>
<name>A0A2G9UD88_TELCI</name>